<keyword evidence="3" id="KW-1185">Reference proteome</keyword>
<name>A0A5B7HZK5_PORTR</name>
<reference evidence="2 3" key="1">
    <citation type="submission" date="2019-05" db="EMBL/GenBank/DDBJ databases">
        <title>Another draft genome of Portunus trituberculatus and its Hox gene families provides insights of decapod evolution.</title>
        <authorList>
            <person name="Jeong J.-H."/>
            <person name="Song I."/>
            <person name="Kim S."/>
            <person name="Choi T."/>
            <person name="Kim D."/>
            <person name="Ryu S."/>
            <person name="Kim W."/>
        </authorList>
    </citation>
    <scope>NUCLEOTIDE SEQUENCE [LARGE SCALE GENOMIC DNA]</scope>
    <source>
        <tissue evidence="2">Muscle</tissue>
    </source>
</reference>
<evidence type="ECO:0000256" key="1">
    <source>
        <dbReference type="SAM" id="MobiDB-lite"/>
    </source>
</evidence>
<dbReference type="Proteomes" id="UP000324222">
    <property type="component" value="Unassembled WGS sequence"/>
</dbReference>
<protein>
    <submittedName>
        <fullName evidence="2">Uncharacterized protein</fullName>
    </submittedName>
</protein>
<proteinExistence type="predicted"/>
<evidence type="ECO:0000313" key="3">
    <source>
        <dbReference type="Proteomes" id="UP000324222"/>
    </source>
</evidence>
<feature type="region of interest" description="Disordered" evidence="1">
    <location>
        <begin position="1"/>
        <end position="65"/>
    </location>
</feature>
<gene>
    <name evidence="2" type="ORF">E2C01_071286</name>
</gene>
<feature type="compositionally biased region" description="Basic residues" evidence="1">
    <location>
        <begin position="1"/>
        <end position="13"/>
    </location>
</feature>
<evidence type="ECO:0000313" key="2">
    <source>
        <dbReference type="EMBL" id="MPC76852.1"/>
    </source>
</evidence>
<sequence>MKKGNKKVKKRRDGHAVDGRKKLVWSGKRGSRRKKTRELGGGVGRGGGEKKSLGTVARPDGTSKP</sequence>
<accession>A0A5B7HZK5</accession>
<organism evidence="2 3">
    <name type="scientific">Portunus trituberculatus</name>
    <name type="common">Swimming crab</name>
    <name type="synonym">Neptunus trituberculatus</name>
    <dbReference type="NCBI Taxonomy" id="210409"/>
    <lineage>
        <taxon>Eukaryota</taxon>
        <taxon>Metazoa</taxon>
        <taxon>Ecdysozoa</taxon>
        <taxon>Arthropoda</taxon>
        <taxon>Crustacea</taxon>
        <taxon>Multicrustacea</taxon>
        <taxon>Malacostraca</taxon>
        <taxon>Eumalacostraca</taxon>
        <taxon>Eucarida</taxon>
        <taxon>Decapoda</taxon>
        <taxon>Pleocyemata</taxon>
        <taxon>Brachyura</taxon>
        <taxon>Eubrachyura</taxon>
        <taxon>Portunoidea</taxon>
        <taxon>Portunidae</taxon>
        <taxon>Portuninae</taxon>
        <taxon>Portunus</taxon>
    </lineage>
</organism>
<dbReference type="AlphaFoldDB" id="A0A5B7HZK5"/>
<dbReference type="EMBL" id="VSRR010044382">
    <property type="protein sequence ID" value="MPC76852.1"/>
    <property type="molecule type" value="Genomic_DNA"/>
</dbReference>
<comment type="caution">
    <text evidence="2">The sequence shown here is derived from an EMBL/GenBank/DDBJ whole genome shotgun (WGS) entry which is preliminary data.</text>
</comment>